<accession>A0AAD8EQN2</accession>
<gene>
    <name evidence="1" type="ORF">L9F63_026610</name>
</gene>
<dbReference type="Proteomes" id="UP001233999">
    <property type="component" value="Unassembled WGS sequence"/>
</dbReference>
<name>A0AAD8EQN2_DIPPU</name>
<evidence type="ECO:0000313" key="2">
    <source>
        <dbReference type="Proteomes" id="UP001233999"/>
    </source>
</evidence>
<evidence type="ECO:0000313" key="1">
    <source>
        <dbReference type="EMBL" id="KAJ9598856.1"/>
    </source>
</evidence>
<comment type="caution">
    <text evidence="1">The sequence shown here is derived from an EMBL/GenBank/DDBJ whole genome shotgun (WGS) entry which is preliminary data.</text>
</comment>
<protein>
    <submittedName>
        <fullName evidence="1">Uncharacterized protein</fullName>
    </submittedName>
</protein>
<proteinExistence type="predicted"/>
<dbReference type="AlphaFoldDB" id="A0AAD8EQN2"/>
<feature type="non-terminal residue" evidence="1">
    <location>
        <position position="140"/>
    </location>
</feature>
<feature type="non-terminal residue" evidence="1">
    <location>
        <position position="1"/>
    </location>
</feature>
<reference evidence="1" key="1">
    <citation type="journal article" date="2023" name="IScience">
        <title>Live-bearing cockroach genome reveals convergent evolutionary mechanisms linked to viviparity in insects and beyond.</title>
        <authorList>
            <person name="Fouks B."/>
            <person name="Harrison M.C."/>
            <person name="Mikhailova A.A."/>
            <person name="Marchal E."/>
            <person name="English S."/>
            <person name="Carruthers M."/>
            <person name="Jennings E.C."/>
            <person name="Chiamaka E.L."/>
            <person name="Frigard R.A."/>
            <person name="Pippel M."/>
            <person name="Attardo G.M."/>
            <person name="Benoit J.B."/>
            <person name="Bornberg-Bauer E."/>
            <person name="Tobe S.S."/>
        </authorList>
    </citation>
    <scope>NUCLEOTIDE SEQUENCE</scope>
    <source>
        <strain evidence="1">Stay&amp;Tobe</strain>
    </source>
</reference>
<reference evidence="1" key="2">
    <citation type="submission" date="2023-05" db="EMBL/GenBank/DDBJ databases">
        <authorList>
            <person name="Fouks B."/>
        </authorList>
    </citation>
    <scope>NUCLEOTIDE SEQUENCE</scope>
    <source>
        <strain evidence="1">Stay&amp;Tobe</strain>
        <tissue evidence="1">Testes</tissue>
    </source>
</reference>
<sequence length="140" mass="15769">SRYFSSSSSGVGENLSGRKLSGKKLFFPRESGKRSRYFSRSSLGSRGKFGGTFSPLLPLEDSDIVRVFPSGVGENLVGRFLLFSHLRIPTFFKIFPRESESPDILFSFLLNLRTPFMEPIIVGPSRGMFHRRNIAENLTN</sequence>
<organism evidence="1 2">
    <name type="scientific">Diploptera punctata</name>
    <name type="common">Pacific beetle cockroach</name>
    <dbReference type="NCBI Taxonomy" id="6984"/>
    <lineage>
        <taxon>Eukaryota</taxon>
        <taxon>Metazoa</taxon>
        <taxon>Ecdysozoa</taxon>
        <taxon>Arthropoda</taxon>
        <taxon>Hexapoda</taxon>
        <taxon>Insecta</taxon>
        <taxon>Pterygota</taxon>
        <taxon>Neoptera</taxon>
        <taxon>Polyneoptera</taxon>
        <taxon>Dictyoptera</taxon>
        <taxon>Blattodea</taxon>
        <taxon>Blaberoidea</taxon>
        <taxon>Blaberidae</taxon>
        <taxon>Diplopterinae</taxon>
        <taxon>Diploptera</taxon>
    </lineage>
</organism>
<keyword evidence="2" id="KW-1185">Reference proteome</keyword>
<dbReference type="EMBL" id="JASPKZ010000955">
    <property type="protein sequence ID" value="KAJ9598856.1"/>
    <property type="molecule type" value="Genomic_DNA"/>
</dbReference>